<proteinExistence type="predicted"/>
<dbReference type="EMBL" id="JAATIS010004524">
    <property type="protein sequence ID" value="KAG2461828.1"/>
    <property type="molecule type" value="Genomic_DNA"/>
</dbReference>
<organism evidence="1 2">
    <name type="scientific">Polypterus senegalus</name>
    <name type="common">Senegal bichir</name>
    <dbReference type="NCBI Taxonomy" id="55291"/>
    <lineage>
        <taxon>Eukaryota</taxon>
        <taxon>Metazoa</taxon>
        <taxon>Chordata</taxon>
        <taxon>Craniata</taxon>
        <taxon>Vertebrata</taxon>
        <taxon>Euteleostomi</taxon>
        <taxon>Actinopterygii</taxon>
        <taxon>Polypteriformes</taxon>
        <taxon>Polypteridae</taxon>
        <taxon>Polypterus</taxon>
    </lineage>
</organism>
<reference evidence="1 2" key="1">
    <citation type="journal article" date="2021" name="Cell">
        <title>Tracing the genetic footprints of vertebrate landing in non-teleost ray-finned fishes.</title>
        <authorList>
            <person name="Bi X."/>
            <person name="Wang K."/>
            <person name="Yang L."/>
            <person name="Pan H."/>
            <person name="Jiang H."/>
            <person name="Wei Q."/>
            <person name="Fang M."/>
            <person name="Yu H."/>
            <person name="Zhu C."/>
            <person name="Cai Y."/>
            <person name="He Y."/>
            <person name="Gan X."/>
            <person name="Zeng H."/>
            <person name="Yu D."/>
            <person name="Zhu Y."/>
            <person name="Jiang H."/>
            <person name="Qiu Q."/>
            <person name="Yang H."/>
            <person name="Zhang Y.E."/>
            <person name="Wang W."/>
            <person name="Zhu M."/>
            <person name="He S."/>
            <person name="Zhang G."/>
        </authorList>
    </citation>
    <scope>NUCLEOTIDE SEQUENCE [LARGE SCALE GENOMIC DNA]</scope>
    <source>
        <strain evidence="1">Bchr_013</strain>
    </source>
</reference>
<protein>
    <submittedName>
        <fullName evidence="1">COMD7 protein</fullName>
    </submittedName>
</protein>
<sequence>QTDRCLTQLSEFASENGMSPGPLKNLTKSILLVLSGLNEDKTSHFENQWKVHSCTLSKLAVGHTLMVNQLVDMEWKFGGPTQFQKHKTQLKQPFLAPPLLPGKLVLFLPILASNEGRLASFLAHPEVFQVLDQLALIAPPGGADNSSNLVVGSWQHPLTATLSPNQAVENSMSHGAMWETGKRITAGEAATKRAWDPAVRHTLYFI</sequence>
<dbReference type="AlphaFoldDB" id="A0A8X7X5U9"/>
<comment type="caution">
    <text evidence="1">The sequence shown here is derived from an EMBL/GenBank/DDBJ whole genome shotgun (WGS) entry which is preliminary data.</text>
</comment>
<feature type="non-terminal residue" evidence="1">
    <location>
        <position position="206"/>
    </location>
</feature>
<evidence type="ECO:0000313" key="1">
    <source>
        <dbReference type="EMBL" id="KAG2461828.1"/>
    </source>
</evidence>
<dbReference type="Proteomes" id="UP000886611">
    <property type="component" value="Unassembled WGS sequence"/>
</dbReference>
<accession>A0A8X7X5U9</accession>
<name>A0A8X7X5U9_POLSE</name>
<keyword evidence="2" id="KW-1185">Reference proteome</keyword>
<gene>
    <name evidence="1" type="primary">Commd7</name>
    <name evidence="1" type="ORF">GTO96_0008487</name>
</gene>
<evidence type="ECO:0000313" key="2">
    <source>
        <dbReference type="Proteomes" id="UP000886611"/>
    </source>
</evidence>
<feature type="non-terminal residue" evidence="1">
    <location>
        <position position="1"/>
    </location>
</feature>